<evidence type="ECO:0000259" key="1">
    <source>
        <dbReference type="Pfam" id="PF14417"/>
    </source>
</evidence>
<organism evidence="2 3">
    <name type="scientific">Mycobacterium intracellulare</name>
    <dbReference type="NCBI Taxonomy" id="1767"/>
    <lineage>
        <taxon>Bacteria</taxon>
        <taxon>Bacillati</taxon>
        <taxon>Actinomycetota</taxon>
        <taxon>Actinomycetes</taxon>
        <taxon>Mycobacteriales</taxon>
        <taxon>Mycobacteriaceae</taxon>
        <taxon>Mycobacterium</taxon>
        <taxon>Mycobacterium avium complex (MAC)</taxon>
    </lineage>
</organism>
<dbReference type="RefSeq" id="WP_317728832.1">
    <property type="nucleotide sequence ID" value="NZ_JAWLLC010000043.1"/>
</dbReference>
<proteinExistence type="predicted"/>
<evidence type="ECO:0000313" key="2">
    <source>
        <dbReference type="EMBL" id="MDV7015821.1"/>
    </source>
</evidence>
<protein>
    <submittedName>
        <fullName evidence="2">MEDS domain-containing protein</fullName>
    </submittedName>
</protein>
<dbReference type="InterPro" id="IPR025847">
    <property type="entry name" value="MEDS_domain"/>
</dbReference>
<gene>
    <name evidence="2" type="ORF">R4F53_26505</name>
</gene>
<dbReference type="Pfam" id="PF14417">
    <property type="entry name" value="MEDS"/>
    <property type="match status" value="1"/>
</dbReference>
<comment type="caution">
    <text evidence="2">The sequence shown here is derived from an EMBL/GenBank/DDBJ whole genome shotgun (WGS) entry which is preliminary data.</text>
</comment>
<reference evidence="2" key="1">
    <citation type="submission" date="2023-10" db="EMBL/GenBank/DDBJ databases">
        <title>Characterization and genome sequence of Mycobacterium intracellulare ABSURDO, a novel pathogenic isolate with three colony morphotypes that vary in growth and acid-fastness.</title>
        <authorList>
            <person name="Jude B.A."/>
            <person name="Robinson R.T."/>
        </authorList>
    </citation>
    <scope>NUCLEOTIDE SEQUENCE</scope>
    <source>
        <strain evidence="2">ABSURDO Component B</strain>
    </source>
</reference>
<sequence length="119" mass="12836">MVELRPKPDGTRISIEAGTDICVMYFGVRERNEILLPFLSEGLRRGDKCFAAVQEPDSADLIAKLANQTGSAVDLTISIDREQLEIRTSAEQLLSPDHVDPSVVVESGASTSYAAGVSE</sequence>
<dbReference type="AlphaFoldDB" id="A0AAE4UC28"/>
<name>A0AAE4UC28_MYCIT</name>
<dbReference type="Proteomes" id="UP001187143">
    <property type="component" value="Unassembled WGS sequence"/>
</dbReference>
<feature type="domain" description="MEDS" evidence="1">
    <location>
        <begin position="21"/>
        <end position="106"/>
    </location>
</feature>
<accession>A0AAE4UC28</accession>
<evidence type="ECO:0000313" key="3">
    <source>
        <dbReference type="Proteomes" id="UP001187143"/>
    </source>
</evidence>
<dbReference type="EMBL" id="JAWLLD010000051">
    <property type="protein sequence ID" value="MDV7015821.1"/>
    <property type="molecule type" value="Genomic_DNA"/>
</dbReference>